<dbReference type="InterPro" id="IPR000888">
    <property type="entry name" value="RmlC-like"/>
</dbReference>
<dbReference type="SUPFAM" id="SSF51182">
    <property type="entry name" value="RmlC-like cupins"/>
    <property type="match status" value="1"/>
</dbReference>
<feature type="site" description="Participates in a stacking interaction with the thymidine ring of dTDP-4-oxo-6-deoxyglucose" evidence="6">
    <location>
        <position position="137"/>
    </location>
</feature>
<dbReference type="GO" id="GO:0005829">
    <property type="term" value="C:cytosol"/>
    <property type="evidence" value="ECO:0007669"/>
    <property type="project" value="TreeGrafter"/>
</dbReference>
<dbReference type="Pfam" id="PF00908">
    <property type="entry name" value="dTDP_sugar_isom"/>
    <property type="match status" value="1"/>
</dbReference>
<comment type="pathway">
    <text evidence="7">Carbohydrate biosynthesis; dTDP-L-rhamnose biosynthesis.</text>
</comment>
<dbReference type="EC" id="5.1.3.13" evidence="3 7"/>
<feature type="active site" description="Proton donor" evidence="5">
    <location>
        <position position="131"/>
    </location>
</feature>
<protein>
    <recommendedName>
        <fullName evidence="4 7">dTDP-4-dehydrorhamnose 3,5-epimerase</fullName>
        <ecNumber evidence="3 7">5.1.3.13</ecNumber>
    </recommendedName>
    <alternativeName>
        <fullName evidence="7">Thymidine diphospho-4-keto-rhamnose 3,5-epimerase</fullName>
    </alternativeName>
</protein>
<evidence type="ECO:0000313" key="8">
    <source>
        <dbReference type="EMBL" id="CEA14956.1"/>
    </source>
</evidence>
<dbReference type="GO" id="GO:0019305">
    <property type="term" value="P:dTDP-rhamnose biosynthetic process"/>
    <property type="evidence" value="ECO:0007669"/>
    <property type="project" value="UniProtKB-UniRule"/>
</dbReference>
<evidence type="ECO:0000256" key="2">
    <source>
        <dbReference type="ARBA" id="ARBA00001997"/>
    </source>
</evidence>
<keyword evidence="7 8" id="KW-0413">Isomerase</keyword>
<comment type="similarity">
    <text evidence="7">Belongs to the dTDP-4-dehydrorhamnose 3,5-epimerase family.</text>
</comment>
<dbReference type="STRING" id="1562970.ING2E5B_0186"/>
<dbReference type="GO" id="GO:0008830">
    <property type="term" value="F:dTDP-4-dehydrorhamnose 3,5-epimerase activity"/>
    <property type="evidence" value="ECO:0007669"/>
    <property type="project" value="UniProtKB-UniRule"/>
</dbReference>
<dbReference type="InterPro" id="IPR011051">
    <property type="entry name" value="RmlC_Cupin_sf"/>
</dbReference>
<comment type="catalytic activity">
    <reaction evidence="1 7">
        <text>dTDP-4-dehydro-6-deoxy-alpha-D-glucose = dTDP-4-dehydro-beta-L-rhamnose</text>
        <dbReference type="Rhea" id="RHEA:16969"/>
        <dbReference type="ChEBI" id="CHEBI:57649"/>
        <dbReference type="ChEBI" id="CHEBI:62830"/>
        <dbReference type="EC" id="5.1.3.13"/>
    </reaction>
</comment>
<dbReference type="HOGENOM" id="CLU_090940_1_1_10"/>
<evidence type="ECO:0000256" key="5">
    <source>
        <dbReference type="PIRSR" id="PIRSR600888-1"/>
    </source>
</evidence>
<evidence type="ECO:0000256" key="6">
    <source>
        <dbReference type="PIRSR" id="PIRSR600888-3"/>
    </source>
</evidence>
<dbReference type="EMBL" id="LN515532">
    <property type="protein sequence ID" value="CEA14956.1"/>
    <property type="molecule type" value="Genomic_DNA"/>
</dbReference>
<dbReference type="PANTHER" id="PTHR21047">
    <property type="entry name" value="DTDP-6-DEOXY-D-GLUCOSE-3,5 EPIMERASE"/>
    <property type="match status" value="1"/>
</dbReference>
<comment type="function">
    <text evidence="2 7">Catalyzes the epimerization of the C3' and C5'positions of dTDP-6-deoxy-D-xylo-4-hexulose, forming dTDP-6-deoxy-L-lyxo-4-hexulose.</text>
</comment>
<reference evidence="8 9" key="1">
    <citation type="submission" date="2014-08" db="EMBL/GenBank/DDBJ databases">
        <authorList>
            <person name="Wibberg D."/>
        </authorList>
    </citation>
    <scope>NUCLEOTIDE SEQUENCE [LARGE SCALE GENOMIC DNA]</scope>
    <source>
        <strain evidence="9">ING2-E5B</strain>
    </source>
</reference>
<dbReference type="GO" id="GO:0000271">
    <property type="term" value="P:polysaccharide biosynthetic process"/>
    <property type="evidence" value="ECO:0007669"/>
    <property type="project" value="TreeGrafter"/>
</dbReference>
<dbReference type="AlphaFoldDB" id="A0A098BXR5"/>
<proteinExistence type="inferred from homology"/>
<gene>
    <name evidence="8" type="primary">rmlC</name>
    <name evidence="8" type="ORF">ING2E5B_0186</name>
</gene>
<feature type="active site" description="Proton acceptor" evidence="5">
    <location>
        <position position="61"/>
    </location>
</feature>
<dbReference type="OrthoDB" id="9800680at2"/>
<accession>A0A098BXR5</accession>
<dbReference type="UniPathway" id="UPA00124"/>
<keyword evidence="9" id="KW-1185">Reference proteome</keyword>
<dbReference type="Gene3D" id="2.60.120.10">
    <property type="entry name" value="Jelly Rolls"/>
    <property type="match status" value="1"/>
</dbReference>
<dbReference type="NCBIfam" id="TIGR01221">
    <property type="entry name" value="rmlC"/>
    <property type="match status" value="1"/>
</dbReference>
<dbReference type="PANTHER" id="PTHR21047:SF2">
    <property type="entry name" value="THYMIDINE DIPHOSPHO-4-KETO-RHAMNOSE 3,5-EPIMERASE"/>
    <property type="match status" value="1"/>
</dbReference>
<organism evidence="8 9">
    <name type="scientific">Fermentimonas caenicola</name>
    <dbReference type="NCBI Taxonomy" id="1562970"/>
    <lineage>
        <taxon>Bacteria</taxon>
        <taxon>Pseudomonadati</taxon>
        <taxon>Bacteroidota</taxon>
        <taxon>Bacteroidia</taxon>
        <taxon>Bacteroidales</taxon>
        <taxon>Dysgonomonadaceae</taxon>
        <taxon>Fermentimonas</taxon>
    </lineage>
</organism>
<evidence type="ECO:0000256" key="7">
    <source>
        <dbReference type="RuleBase" id="RU364069"/>
    </source>
</evidence>
<evidence type="ECO:0000256" key="3">
    <source>
        <dbReference type="ARBA" id="ARBA00012098"/>
    </source>
</evidence>
<dbReference type="CDD" id="cd00438">
    <property type="entry name" value="cupin_RmlC"/>
    <property type="match status" value="1"/>
</dbReference>
<sequence length="189" mass="22086">MEVEYTEIEGLVIIRPEIYRDERGYFFESFSQREFEEKVSKTQFVQDNESRSSYGVLRGLHFQKNPFAQAKLIRVISGKVLDVAVDLRHNSPTFGKHVSVELSEENKQQVFIPRGFAHGFIVLSDHAVCQYKCDNYYAPDYAEGLMWDDKQLNINWLLPDEDIILSEKDKNNPNFDLNSVYFESKKSKN</sequence>
<dbReference type="PATRIC" id="fig|1562970.3.peg.183"/>
<dbReference type="Proteomes" id="UP000032417">
    <property type="component" value="Chromosome 1"/>
</dbReference>
<evidence type="ECO:0000313" key="9">
    <source>
        <dbReference type="Proteomes" id="UP000032417"/>
    </source>
</evidence>
<dbReference type="KEGG" id="pbt:ING2E5B_0186"/>
<comment type="subunit">
    <text evidence="7">Homodimer.</text>
</comment>
<evidence type="ECO:0000256" key="4">
    <source>
        <dbReference type="ARBA" id="ARBA00019595"/>
    </source>
</evidence>
<name>A0A098BXR5_9BACT</name>
<dbReference type="InterPro" id="IPR014710">
    <property type="entry name" value="RmlC-like_jellyroll"/>
</dbReference>
<evidence type="ECO:0000256" key="1">
    <source>
        <dbReference type="ARBA" id="ARBA00001298"/>
    </source>
</evidence>